<dbReference type="Proteomes" id="UP000281192">
    <property type="component" value="Chromosome"/>
</dbReference>
<evidence type="ECO:0000256" key="6">
    <source>
        <dbReference type="PROSITE-ProRule" id="PRU00169"/>
    </source>
</evidence>
<dbReference type="InterPro" id="IPR011006">
    <property type="entry name" value="CheY-like_superfamily"/>
</dbReference>
<evidence type="ECO:0000256" key="3">
    <source>
        <dbReference type="ARBA" id="ARBA00023015"/>
    </source>
</evidence>
<dbReference type="GO" id="GO:0000156">
    <property type="term" value="F:phosphorelay response regulator activity"/>
    <property type="evidence" value="ECO:0007669"/>
    <property type="project" value="TreeGrafter"/>
</dbReference>
<dbReference type="OrthoDB" id="7191169at2"/>
<evidence type="ECO:0000256" key="2">
    <source>
        <dbReference type="ARBA" id="ARBA00023012"/>
    </source>
</evidence>
<dbReference type="EMBL" id="CP026100">
    <property type="protein sequence ID" value="AYV46868.1"/>
    <property type="molecule type" value="Genomic_DNA"/>
</dbReference>
<evidence type="ECO:0000313" key="11">
    <source>
        <dbReference type="EMBL" id="PLR17776.1"/>
    </source>
</evidence>
<feature type="DNA-binding region" description="OmpR/PhoB-type" evidence="7">
    <location>
        <begin position="122"/>
        <end position="220"/>
    </location>
</feature>
<dbReference type="GO" id="GO:0005829">
    <property type="term" value="C:cytosol"/>
    <property type="evidence" value="ECO:0007669"/>
    <property type="project" value="TreeGrafter"/>
</dbReference>
<dbReference type="CDD" id="cd19935">
    <property type="entry name" value="REC_OmpR_CusR-like"/>
    <property type="match status" value="1"/>
</dbReference>
<dbReference type="SMART" id="SM00862">
    <property type="entry name" value="Trans_reg_C"/>
    <property type="match status" value="1"/>
</dbReference>
<keyword evidence="13" id="KW-1185">Reference proteome</keyword>
<keyword evidence="3" id="KW-0805">Transcription regulation</keyword>
<feature type="domain" description="OmpR/PhoB-type" evidence="9">
    <location>
        <begin position="122"/>
        <end position="220"/>
    </location>
</feature>
<evidence type="ECO:0000256" key="5">
    <source>
        <dbReference type="ARBA" id="ARBA00023163"/>
    </source>
</evidence>
<dbReference type="AlphaFoldDB" id="A0A2N5CVG7"/>
<evidence type="ECO:0000256" key="7">
    <source>
        <dbReference type="PROSITE-ProRule" id="PRU01091"/>
    </source>
</evidence>
<keyword evidence="1 6" id="KW-0597">Phosphoprotein</keyword>
<dbReference type="InterPro" id="IPR006291">
    <property type="entry name" value="CusR-like"/>
</dbReference>
<dbReference type="PANTHER" id="PTHR48111">
    <property type="entry name" value="REGULATOR OF RPOS"/>
    <property type="match status" value="1"/>
</dbReference>
<sequence length="227" mass="25209">MKILIVEDEPKTVAYLRKGLTEQGYSVDFVGDGEDGLHLAQTLDYDAIVLDGMLPGLDGVAVLERLRQTRQTPVIMLTARDSVDDRLRGLGAGADDYLVKPFSFLELLARLQAITRRGRGEATTITVGDLHLDLLARRATRAGRRLNLTAKEFALLAVLGRRQSQIVSKTIITELVWDINFDTNTNVVEVAIKRLRAKIDGMFETKLLHTVRGMGYVLEHRPDGGVE</sequence>
<dbReference type="Gene3D" id="6.10.250.690">
    <property type="match status" value="1"/>
</dbReference>
<protein>
    <submittedName>
        <fullName evidence="11">DNA-binding response regulator</fullName>
    </submittedName>
</protein>
<feature type="domain" description="Response regulatory" evidence="8">
    <location>
        <begin position="2"/>
        <end position="115"/>
    </location>
</feature>
<evidence type="ECO:0000256" key="4">
    <source>
        <dbReference type="ARBA" id="ARBA00023125"/>
    </source>
</evidence>
<dbReference type="EMBL" id="PJRQ01000015">
    <property type="protein sequence ID" value="PLR17776.1"/>
    <property type="molecule type" value="Genomic_DNA"/>
</dbReference>
<reference evidence="10 13" key="2">
    <citation type="submission" date="2018-01" db="EMBL/GenBank/DDBJ databases">
        <title>Complete genome sequence of Caulobacter flavus RHGG3.</title>
        <authorList>
            <person name="Yang E."/>
        </authorList>
    </citation>
    <scope>NUCLEOTIDE SEQUENCE [LARGE SCALE GENOMIC DNA]</scope>
    <source>
        <strain evidence="10 13">RHGG3</strain>
    </source>
</reference>
<dbReference type="SUPFAM" id="SSF46894">
    <property type="entry name" value="C-terminal effector domain of the bipartite response regulators"/>
    <property type="match status" value="1"/>
</dbReference>
<dbReference type="NCBIfam" id="TIGR01387">
    <property type="entry name" value="cztR_silR_copR"/>
    <property type="match status" value="1"/>
</dbReference>
<dbReference type="CDD" id="cd00383">
    <property type="entry name" value="trans_reg_C"/>
    <property type="match status" value="1"/>
</dbReference>
<keyword evidence="4 7" id="KW-0238">DNA-binding</keyword>
<dbReference type="Gene3D" id="1.10.10.10">
    <property type="entry name" value="Winged helix-like DNA-binding domain superfamily/Winged helix DNA-binding domain"/>
    <property type="match status" value="1"/>
</dbReference>
<dbReference type="InterPro" id="IPR001867">
    <property type="entry name" value="OmpR/PhoB-type_DNA-bd"/>
</dbReference>
<accession>A0A2N5CVG7</accession>
<keyword evidence="2" id="KW-0902">Two-component regulatory system</keyword>
<reference evidence="11 12" key="1">
    <citation type="submission" date="2017-12" db="EMBL/GenBank/DDBJ databases">
        <title>The genome sequence of Caulobacter flavus CGMCC1 15093.</title>
        <authorList>
            <person name="Gao J."/>
            <person name="Mao X."/>
            <person name="Sun J."/>
        </authorList>
    </citation>
    <scope>NUCLEOTIDE SEQUENCE [LARGE SCALE GENOMIC DNA]</scope>
    <source>
        <strain evidence="11 12">CGMCC1 15093</strain>
    </source>
</reference>
<dbReference type="GO" id="GO:0006355">
    <property type="term" value="P:regulation of DNA-templated transcription"/>
    <property type="evidence" value="ECO:0007669"/>
    <property type="project" value="InterPro"/>
</dbReference>
<dbReference type="InterPro" id="IPR036388">
    <property type="entry name" value="WH-like_DNA-bd_sf"/>
</dbReference>
<dbReference type="Pfam" id="PF00486">
    <property type="entry name" value="Trans_reg_C"/>
    <property type="match status" value="1"/>
</dbReference>
<organism evidence="11 12">
    <name type="scientific">Caulobacter flavus</name>
    <dbReference type="NCBI Taxonomy" id="1679497"/>
    <lineage>
        <taxon>Bacteria</taxon>
        <taxon>Pseudomonadati</taxon>
        <taxon>Pseudomonadota</taxon>
        <taxon>Alphaproteobacteria</taxon>
        <taxon>Caulobacterales</taxon>
        <taxon>Caulobacteraceae</taxon>
        <taxon>Caulobacter</taxon>
    </lineage>
</organism>
<dbReference type="Proteomes" id="UP000234483">
    <property type="component" value="Unassembled WGS sequence"/>
</dbReference>
<dbReference type="KEGG" id="cfh:C1707_11675"/>
<evidence type="ECO:0000259" key="9">
    <source>
        <dbReference type="PROSITE" id="PS51755"/>
    </source>
</evidence>
<dbReference type="PROSITE" id="PS51755">
    <property type="entry name" value="OMPR_PHOB"/>
    <property type="match status" value="1"/>
</dbReference>
<dbReference type="GO" id="GO:0000976">
    <property type="term" value="F:transcription cis-regulatory region binding"/>
    <property type="evidence" value="ECO:0007669"/>
    <property type="project" value="TreeGrafter"/>
</dbReference>
<dbReference type="GO" id="GO:0032993">
    <property type="term" value="C:protein-DNA complex"/>
    <property type="evidence" value="ECO:0007669"/>
    <property type="project" value="TreeGrafter"/>
</dbReference>
<gene>
    <name evidence="10" type="ORF">C1707_11675</name>
    <name evidence="11" type="ORF">CFHF_08090</name>
</gene>
<dbReference type="SUPFAM" id="SSF52172">
    <property type="entry name" value="CheY-like"/>
    <property type="match status" value="1"/>
</dbReference>
<dbReference type="InterPro" id="IPR016032">
    <property type="entry name" value="Sig_transdc_resp-reg_C-effctor"/>
</dbReference>
<dbReference type="RefSeq" id="WP_101712510.1">
    <property type="nucleotide sequence ID" value="NZ_CP026100.1"/>
</dbReference>
<evidence type="ECO:0000259" key="8">
    <source>
        <dbReference type="PROSITE" id="PS50110"/>
    </source>
</evidence>
<evidence type="ECO:0000313" key="10">
    <source>
        <dbReference type="EMBL" id="AYV46868.1"/>
    </source>
</evidence>
<evidence type="ECO:0000313" key="12">
    <source>
        <dbReference type="Proteomes" id="UP000234483"/>
    </source>
</evidence>
<proteinExistence type="predicted"/>
<evidence type="ECO:0000256" key="1">
    <source>
        <dbReference type="ARBA" id="ARBA00022553"/>
    </source>
</evidence>
<name>A0A2N5CVG7_9CAUL</name>
<dbReference type="InterPro" id="IPR001789">
    <property type="entry name" value="Sig_transdc_resp-reg_receiver"/>
</dbReference>
<keyword evidence="5" id="KW-0804">Transcription</keyword>
<dbReference type="Pfam" id="PF00072">
    <property type="entry name" value="Response_reg"/>
    <property type="match status" value="1"/>
</dbReference>
<feature type="modified residue" description="4-aspartylphosphate" evidence="6">
    <location>
        <position position="51"/>
    </location>
</feature>
<dbReference type="PROSITE" id="PS50110">
    <property type="entry name" value="RESPONSE_REGULATORY"/>
    <property type="match status" value="1"/>
</dbReference>
<dbReference type="SMART" id="SM00448">
    <property type="entry name" value="REC"/>
    <property type="match status" value="1"/>
</dbReference>
<dbReference type="FunFam" id="1.10.10.10:FF:000005">
    <property type="entry name" value="Two-component system response regulator"/>
    <property type="match status" value="1"/>
</dbReference>
<dbReference type="FunFam" id="3.40.50.2300:FF:000001">
    <property type="entry name" value="DNA-binding response regulator PhoB"/>
    <property type="match status" value="1"/>
</dbReference>
<dbReference type="InterPro" id="IPR039420">
    <property type="entry name" value="WalR-like"/>
</dbReference>
<dbReference type="PANTHER" id="PTHR48111:SF76">
    <property type="entry name" value="TWO-COMPONENT RESPONSE REGULATOR"/>
    <property type="match status" value="1"/>
</dbReference>
<dbReference type="Gene3D" id="3.40.50.2300">
    <property type="match status" value="1"/>
</dbReference>
<evidence type="ECO:0000313" key="13">
    <source>
        <dbReference type="Proteomes" id="UP000281192"/>
    </source>
</evidence>